<dbReference type="InterPro" id="IPR029058">
    <property type="entry name" value="AB_hydrolase_fold"/>
</dbReference>
<evidence type="ECO:0000313" key="3">
    <source>
        <dbReference type="Proteomes" id="UP000027446"/>
    </source>
</evidence>
<dbReference type="AlphaFoldDB" id="A0A069E7R4"/>
<feature type="domain" description="AB hydrolase-1" evidence="1">
    <location>
        <begin position="35"/>
        <end position="276"/>
    </location>
</feature>
<dbReference type="PRINTS" id="PR00111">
    <property type="entry name" value="ABHYDROLASE"/>
</dbReference>
<comment type="caution">
    <text evidence="2">The sequence shown here is derived from an EMBL/GenBank/DDBJ whole genome shotgun (WGS) entry which is preliminary data.</text>
</comment>
<name>A0A069E7R4_9PROT</name>
<keyword evidence="3" id="KW-1185">Reference proteome</keyword>
<organism evidence="2 3">
    <name type="scientific">Hyphomonas adhaerens MHS-3</name>
    <dbReference type="NCBI Taxonomy" id="1280949"/>
    <lineage>
        <taxon>Bacteria</taxon>
        <taxon>Pseudomonadati</taxon>
        <taxon>Pseudomonadota</taxon>
        <taxon>Alphaproteobacteria</taxon>
        <taxon>Hyphomonadales</taxon>
        <taxon>Hyphomonadaceae</taxon>
        <taxon>Hyphomonas</taxon>
    </lineage>
</organism>
<dbReference type="eggNOG" id="COG0596">
    <property type="taxonomic scope" value="Bacteria"/>
</dbReference>
<dbReference type="PANTHER" id="PTHR43798">
    <property type="entry name" value="MONOACYLGLYCEROL LIPASE"/>
    <property type="match status" value="1"/>
</dbReference>
<reference evidence="2 3" key="1">
    <citation type="journal article" date="2014" name="Antonie Van Leeuwenhoek">
        <title>Hyphomonas beringensis sp. nov. and Hyphomonas chukchiensis sp. nov., isolated from surface seawater of the Bering Sea and Chukchi Sea.</title>
        <authorList>
            <person name="Li C."/>
            <person name="Lai Q."/>
            <person name="Li G."/>
            <person name="Dong C."/>
            <person name="Wang J."/>
            <person name="Liao Y."/>
            <person name="Shao Z."/>
        </authorList>
    </citation>
    <scope>NUCLEOTIDE SEQUENCE [LARGE SCALE GENOMIC DNA]</scope>
    <source>
        <strain evidence="2 3">MHS-3</strain>
    </source>
</reference>
<dbReference type="OrthoDB" id="9804723at2"/>
<dbReference type="GO" id="GO:0016787">
    <property type="term" value="F:hydrolase activity"/>
    <property type="evidence" value="ECO:0007669"/>
    <property type="project" value="UniProtKB-KW"/>
</dbReference>
<dbReference type="InterPro" id="IPR000073">
    <property type="entry name" value="AB_hydrolase_1"/>
</dbReference>
<accession>A0A069E7R4</accession>
<dbReference type="EMBL" id="ARYH01000001">
    <property type="protein sequence ID" value="KCZ86019.1"/>
    <property type="molecule type" value="Genomic_DNA"/>
</dbReference>
<dbReference type="InterPro" id="IPR050266">
    <property type="entry name" value="AB_hydrolase_sf"/>
</dbReference>
<dbReference type="Pfam" id="PF00561">
    <property type="entry name" value="Abhydrolase_1"/>
    <property type="match status" value="1"/>
</dbReference>
<keyword evidence="2" id="KW-0378">Hydrolase</keyword>
<dbReference type="PATRIC" id="fig|1280949.3.peg.2055"/>
<dbReference type="PANTHER" id="PTHR43798:SF33">
    <property type="entry name" value="HYDROLASE, PUTATIVE (AFU_ORTHOLOGUE AFUA_2G14860)-RELATED"/>
    <property type="match status" value="1"/>
</dbReference>
<dbReference type="RefSeq" id="WP_035570853.1">
    <property type="nucleotide sequence ID" value="NZ_ARYH01000001.1"/>
</dbReference>
<dbReference type="SUPFAM" id="SSF53474">
    <property type="entry name" value="alpha/beta-Hydrolases"/>
    <property type="match status" value="1"/>
</dbReference>
<dbReference type="Proteomes" id="UP000027446">
    <property type="component" value="Unassembled WGS sequence"/>
</dbReference>
<protein>
    <submittedName>
        <fullName evidence="2">Alpha/beta hydrolase fold protein</fullName>
    </submittedName>
</protein>
<sequence>MSLWLDFLSASIRYVDLPTMGKTRIAEAGVGNPETLILMHGVGGHIEAYAKNVVELGKTYHIVAFDFVGHGYSEKKTDIEYAIDDYVEQLRELLDSLGVTSAHISGESLGGMVAGTFAVKYPQYTKTLILNTAGGIPIVSEKGHQDVADLASLSKSTMGKAPTFESVRDRMRWLFYKGNWGQISDELVETRLKIYSSEGYQKTAPLIFERVARVAAGKSGFPMLELEKIACPALMLWTLHNPIHDVAAAEAALPRLQNGQLYVMKTPAGHWPQYEDSVEFNAVVSRFIDTGKA</sequence>
<evidence type="ECO:0000313" key="2">
    <source>
        <dbReference type="EMBL" id="KCZ86019.1"/>
    </source>
</evidence>
<dbReference type="STRING" id="1280949.HAD_10040"/>
<gene>
    <name evidence="2" type="ORF">HAD_10040</name>
</gene>
<evidence type="ECO:0000259" key="1">
    <source>
        <dbReference type="Pfam" id="PF00561"/>
    </source>
</evidence>
<dbReference type="Gene3D" id="3.40.50.1820">
    <property type="entry name" value="alpha/beta hydrolase"/>
    <property type="match status" value="1"/>
</dbReference>
<dbReference type="GO" id="GO:0016020">
    <property type="term" value="C:membrane"/>
    <property type="evidence" value="ECO:0007669"/>
    <property type="project" value="TreeGrafter"/>
</dbReference>
<proteinExistence type="predicted"/>